<name>A0A2Z7BB79_9LAMI</name>
<keyword evidence="4" id="KW-0539">Nucleus</keyword>
<protein>
    <recommendedName>
        <fullName evidence="6">Essential protein Yae1 N-terminal domain-containing protein</fullName>
    </recommendedName>
</protein>
<proteinExistence type="predicted"/>
<dbReference type="InterPro" id="IPR038881">
    <property type="entry name" value="Yae1-like"/>
</dbReference>
<feature type="region of interest" description="Disordered" evidence="5">
    <location>
        <begin position="21"/>
        <end position="65"/>
    </location>
</feature>
<evidence type="ECO:0000313" key="7">
    <source>
        <dbReference type="EMBL" id="KZV31267.1"/>
    </source>
</evidence>
<dbReference type="PANTHER" id="PTHR18829">
    <property type="entry name" value="PROTEIN YAE1 HOMOLOG"/>
    <property type="match status" value="1"/>
</dbReference>
<dbReference type="Pfam" id="PF09811">
    <property type="entry name" value="Yae1_N"/>
    <property type="match status" value="1"/>
</dbReference>
<evidence type="ECO:0000256" key="3">
    <source>
        <dbReference type="ARBA" id="ARBA00022490"/>
    </source>
</evidence>
<feature type="domain" description="Essential protein Yae1 N-terminal" evidence="6">
    <location>
        <begin position="78"/>
        <end position="115"/>
    </location>
</feature>
<evidence type="ECO:0000256" key="4">
    <source>
        <dbReference type="ARBA" id="ARBA00023242"/>
    </source>
</evidence>
<dbReference type="EMBL" id="KV007597">
    <property type="protein sequence ID" value="KZV31267.1"/>
    <property type="molecule type" value="Genomic_DNA"/>
</dbReference>
<feature type="compositionally biased region" description="Basic and acidic residues" evidence="5">
    <location>
        <begin position="49"/>
        <end position="65"/>
    </location>
</feature>
<dbReference type="InterPro" id="IPR019191">
    <property type="entry name" value="Essential_protein_Yae1_N"/>
</dbReference>
<dbReference type="PANTHER" id="PTHR18829:SF0">
    <property type="entry name" value="PROTEIN YAE1 HOMOLOG"/>
    <property type="match status" value="1"/>
</dbReference>
<dbReference type="Proteomes" id="UP000250235">
    <property type="component" value="Unassembled WGS sequence"/>
</dbReference>
<dbReference type="AlphaFoldDB" id="A0A2Z7BB79"/>
<evidence type="ECO:0000313" key="8">
    <source>
        <dbReference type="Proteomes" id="UP000250235"/>
    </source>
</evidence>
<accession>A0A2Z7BB79</accession>
<evidence type="ECO:0000256" key="5">
    <source>
        <dbReference type="SAM" id="MobiDB-lite"/>
    </source>
</evidence>
<organism evidence="7 8">
    <name type="scientific">Dorcoceras hygrometricum</name>
    <dbReference type="NCBI Taxonomy" id="472368"/>
    <lineage>
        <taxon>Eukaryota</taxon>
        <taxon>Viridiplantae</taxon>
        <taxon>Streptophyta</taxon>
        <taxon>Embryophyta</taxon>
        <taxon>Tracheophyta</taxon>
        <taxon>Spermatophyta</taxon>
        <taxon>Magnoliopsida</taxon>
        <taxon>eudicotyledons</taxon>
        <taxon>Gunneridae</taxon>
        <taxon>Pentapetalae</taxon>
        <taxon>asterids</taxon>
        <taxon>lamiids</taxon>
        <taxon>Lamiales</taxon>
        <taxon>Gesneriaceae</taxon>
        <taxon>Didymocarpoideae</taxon>
        <taxon>Trichosporeae</taxon>
        <taxon>Loxocarpinae</taxon>
        <taxon>Dorcoceras</taxon>
    </lineage>
</organism>
<dbReference type="GO" id="GO:0005737">
    <property type="term" value="C:cytoplasm"/>
    <property type="evidence" value="ECO:0007669"/>
    <property type="project" value="UniProtKB-SubCell"/>
</dbReference>
<dbReference type="OrthoDB" id="20086at2759"/>
<keyword evidence="3" id="KW-0963">Cytoplasm</keyword>
<evidence type="ECO:0000259" key="6">
    <source>
        <dbReference type="Pfam" id="PF09811"/>
    </source>
</evidence>
<gene>
    <name evidence="7" type="ORF">F511_13061</name>
</gene>
<sequence length="226" mass="25635">MEGTIAKDLYSGVFQSTSIEEIGSTSSQDCQNLHESEPGDSWYDDDDSPRESSVEKLKTPSDMDREWQRRHDQFHTIGYRDGLIAGKEASAQEGFNIGFKDSVSIGYNWGLARGITSALAFLPHGLKQKIVETEEARNKFQRLYESVNSLSTTDALKLFHEYQKRKPENQNEAANLFPSDGDLDNRIRDIHVLQNYYRELRSLVDESSLMDVTIINDSVETSVFAP</sequence>
<evidence type="ECO:0000256" key="2">
    <source>
        <dbReference type="ARBA" id="ARBA00004496"/>
    </source>
</evidence>
<comment type="subcellular location">
    <subcellularLocation>
        <location evidence="2">Cytoplasm</location>
    </subcellularLocation>
    <subcellularLocation>
        <location evidence="1">Nucleus</location>
    </subcellularLocation>
</comment>
<keyword evidence="8" id="KW-1185">Reference proteome</keyword>
<dbReference type="GO" id="GO:0005634">
    <property type="term" value="C:nucleus"/>
    <property type="evidence" value="ECO:0007669"/>
    <property type="project" value="UniProtKB-SubCell"/>
</dbReference>
<reference evidence="7 8" key="1">
    <citation type="journal article" date="2015" name="Proc. Natl. Acad. Sci. U.S.A.">
        <title>The resurrection genome of Boea hygrometrica: A blueprint for survival of dehydration.</title>
        <authorList>
            <person name="Xiao L."/>
            <person name="Yang G."/>
            <person name="Zhang L."/>
            <person name="Yang X."/>
            <person name="Zhao S."/>
            <person name="Ji Z."/>
            <person name="Zhou Q."/>
            <person name="Hu M."/>
            <person name="Wang Y."/>
            <person name="Chen M."/>
            <person name="Xu Y."/>
            <person name="Jin H."/>
            <person name="Xiao X."/>
            <person name="Hu G."/>
            <person name="Bao F."/>
            <person name="Hu Y."/>
            <person name="Wan P."/>
            <person name="Li L."/>
            <person name="Deng X."/>
            <person name="Kuang T."/>
            <person name="Xiang C."/>
            <person name="Zhu J.K."/>
            <person name="Oliver M.J."/>
            <person name="He Y."/>
        </authorList>
    </citation>
    <scope>NUCLEOTIDE SEQUENCE [LARGE SCALE GENOMIC DNA]</scope>
    <source>
        <strain evidence="8">cv. XS01</strain>
    </source>
</reference>
<evidence type="ECO:0000256" key="1">
    <source>
        <dbReference type="ARBA" id="ARBA00004123"/>
    </source>
</evidence>